<dbReference type="GO" id="GO:0045893">
    <property type="term" value="P:positive regulation of DNA-templated transcription"/>
    <property type="evidence" value="ECO:0007669"/>
    <property type="project" value="TreeGrafter"/>
</dbReference>
<dbReference type="GO" id="GO:0000981">
    <property type="term" value="F:DNA-binding transcription factor activity, RNA polymerase II-specific"/>
    <property type="evidence" value="ECO:0007669"/>
    <property type="project" value="UniProtKB-UniRule"/>
</dbReference>
<dbReference type="Proteomes" id="UP000436088">
    <property type="component" value="Unassembled WGS sequence"/>
</dbReference>
<feature type="coiled-coil region" evidence="11">
    <location>
        <begin position="93"/>
        <end position="134"/>
    </location>
</feature>
<evidence type="ECO:0000256" key="7">
    <source>
        <dbReference type="ARBA" id="ARBA00025748"/>
    </source>
</evidence>
<dbReference type="CDD" id="cd00086">
    <property type="entry name" value="homeodomain"/>
    <property type="match status" value="1"/>
</dbReference>
<comment type="subcellular location">
    <subcellularLocation>
        <location evidence="1 8 9">Nucleus</location>
    </subcellularLocation>
</comment>
<dbReference type="Pfam" id="PF02183">
    <property type="entry name" value="HALZ"/>
    <property type="match status" value="1"/>
</dbReference>
<dbReference type="PROSITE" id="PS50071">
    <property type="entry name" value="HOMEOBOX_2"/>
    <property type="match status" value="1"/>
</dbReference>
<evidence type="ECO:0000256" key="10">
    <source>
        <dbReference type="RuleBase" id="RU369038"/>
    </source>
</evidence>
<evidence type="ECO:0000256" key="5">
    <source>
        <dbReference type="ARBA" id="ARBA00023163"/>
    </source>
</evidence>
<dbReference type="GO" id="GO:0000976">
    <property type="term" value="F:transcription cis-regulatory region binding"/>
    <property type="evidence" value="ECO:0007669"/>
    <property type="project" value="UniProtKB-ARBA"/>
</dbReference>
<dbReference type="InterPro" id="IPR000047">
    <property type="entry name" value="HTH_motif"/>
</dbReference>
<dbReference type="EMBL" id="VEPZ02001215">
    <property type="protein sequence ID" value="KAE8686475.1"/>
    <property type="molecule type" value="Genomic_DNA"/>
</dbReference>
<dbReference type="FunFam" id="1.10.10.60:FF:000144">
    <property type="entry name" value="homeobox-leucine zipper protein ATHB-6-like"/>
    <property type="match status" value="1"/>
</dbReference>
<reference evidence="13" key="1">
    <citation type="submission" date="2019-09" db="EMBL/GenBank/DDBJ databases">
        <title>Draft genome information of white flower Hibiscus syriacus.</title>
        <authorList>
            <person name="Kim Y.-M."/>
        </authorList>
    </citation>
    <scope>NUCLEOTIDE SEQUENCE [LARGE SCALE GENOMIC DNA]</scope>
    <source>
        <strain evidence="13">YM2019G1</strain>
    </source>
</reference>
<evidence type="ECO:0000313" key="14">
    <source>
        <dbReference type="Proteomes" id="UP000436088"/>
    </source>
</evidence>
<keyword evidence="6 8" id="KW-0539">Nucleus</keyword>
<evidence type="ECO:0000256" key="1">
    <source>
        <dbReference type="ARBA" id="ARBA00004123"/>
    </source>
</evidence>
<dbReference type="Gene3D" id="1.10.10.60">
    <property type="entry name" value="Homeodomain-like"/>
    <property type="match status" value="1"/>
</dbReference>
<keyword evidence="5 10" id="KW-0804">Transcription</keyword>
<keyword evidence="2 10" id="KW-0805">Transcription regulation</keyword>
<keyword evidence="4 8" id="KW-0371">Homeobox</keyword>
<dbReference type="AlphaFoldDB" id="A0A6A2Z5U3"/>
<gene>
    <name evidence="13" type="ORF">F3Y22_tig00111059pilonHSYRG00015</name>
</gene>
<comment type="similarity">
    <text evidence="7 10">Belongs to the HD-ZIP homeobox family. Class I subfamily.</text>
</comment>
<dbReference type="InterPro" id="IPR017970">
    <property type="entry name" value="Homeobox_CS"/>
</dbReference>
<accession>A0A6A2Z5U3</accession>
<evidence type="ECO:0000256" key="11">
    <source>
        <dbReference type="SAM" id="Coils"/>
    </source>
</evidence>
<dbReference type="PRINTS" id="PR00031">
    <property type="entry name" value="HTHREPRESSR"/>
</dbReference>
<evidence type="ECO:0000256" key="8">
    <source>
        <dbReference type="PROSITE-ProRule" id="PRU00108"/>
    </source>
</evidence>
<sequence length="134" mass="15574">MQSEHLSSSSKAMESLWISSSPSALQGFVLSDEDLNGWWRHQLAGKKRRLTATQVEFLERSFEFENKLDSERKLQVAKQLGLSPRQVAIWFQNRRARSKNKQLEKAYDSLRASFNKLKADFDNLLKEKDGLQTR</sequence>
<name>A0A6A2Z5U3_HIBSY</name>
<proteinExistence type="inferred from homology"/>
<feature type="DNA-binding region" description="Homeobox" evidence="8">
    <location>
        <begin position="43"/>
        <end position="102"/>
    </location>
</feature>
<dbReference type="Pfam" id="PF00046">
    <property type="entry name" value="Homeodomain"/>
    <property type="match status" value="1"/>
</dbReference>
<keyword evidence="14" id="KW-1185">Reference proteome</keyword>
<evidence type="ECO:0000259" key="12">
    <source>
        <dbReference type="PROSITE" id="PS50071"/>
    </source>
</evidence>
<dbReference type="InterPro" id="IPR009057">
    <property type="entry name" value="Homeodomain-like_sf"/>
</dbReference>
<evidence type="ECO:0000313" key="13">
    <source>
        <dbReference type="EMBL" id="KAE8686475.1"/>
    </source>
</evidence>
<keyword evidence="3 8" id="KW-0238">DNA-binding</keyword>
<dbReference type="PANTHER" id="PTHR24326:SF610">
    <property type="entry name" value="HOMEOBOX-LEUCINE ZIPPER PROTEIN"/>
    <property type="match status" value="1"/>
</dbReference>
<evidence type="ECO:0000256" key="9">
    <source>
        <dbReference type="RuleBase" id="RU000682"/>
    </source>
</evidence>
<dbReference type="InterPro" id="IPR001356">
    <property type="entry name" value="HD"/>
</dbReference>
<dbReference type="SMART" id="SM00389">
    <property type="entry name" value="HOX"/>
    <property type="match status" value="1"/>
</dbReference>
<organism evidence="13 14">
    <name type="scientific">Hibiscus syriacus</name>
    <name type="common">Rose of Sharon</name>
    <dbReference type="NCBI Taxonomy" id="106335"/>
    <lineage>
        <taxon>Eukaryota</taxon>
        <taxon>Viridiplantae</taxon>
        <taxon>Streptophyta</taxon>
        <taxon>Embryophyta</taxon>
        <taxon>Tracheophyta</taxon>
        <taxon>Spermatophyta</taxon>
        <taxon>Magnoliopsida</taxon>
        <taxon>eudicotyledons</taxon>
        <taxon>Gunneridae</taxon>
        <taxon>Pentapetalae</taxon>
        <taxon>rosids</taxon>
        <taxon>malvids</taxon>
        <taxon>Malvales</taxon>
        <taxon>Malvaceae</taxon>
        <taxon>Malvoideae</taxon>
        <taxon>Hibiscus</taxon>
    </lineage>
</organism>
<evidence type="ECO:0000256" key="3">
    <source>
        <dbReference type="ARBA" id="ARBA00023125"/>
    </source>
</evidence>
<evidence type="ECO:0000256" key="4">
    <source>
        <dbReference type="ARBA" id="ARBA00023155"/>
    </source>
</evidence>
<comment type="caution">
    <text evidence="13">The sequence shown here is derived from an EMBL/GenBank/DDBJ whole genome shotgun (WGS) entry which is preliminary data.</text>
</comment>
<comment type="function">
    <text evidence="10">Transcription factor.</text>
</comment>
<keyword evidence="11" id="KW-0175">Coiled coil</keyword>
<feature type="domain" description="Homeobox" evidence="12">
    <location>
        <begin position="41"/>
        <end position="101"/>
    </location>
</feature>
<dbReference type="GO" id="GO:0005634">
    <property type="term" value="C:nucleus"/>
    <property type="evidence" value="ECO:0007669"/>
    <property type="project" value="UniProtKB-SubCell"/>
</dbReference>
<dbReference type="InterPro" id="IPR003106">
    <property type="entry name" value="Leu_zip_homeo"/>
</dbReference>
<protein>
    <recommendedName>
        <fullName evidence="10">Homeobox-leucine zipper protein</fullName>
    </recommendedName>
    <alternativeName>
        <fullName evidence="10">HD-ZIP protein</fullName>
    </alternativeName>
    <alternativeName>
        <fullName evidence="10">Homeodomain transcription factor</fullName>
    </alternativeName>
</protein>
<evidence type="ECO:0000256" key="2">
    <source>
        <dbReference type="ARBA" id="ARBA00023015"/>
    </source>
</evidence>
<dbReference type="PROSITE" id="PS00027">
    <property type="entry name" value="HOMEOBOX_1"/>
    <property type="match status" value="1"/>
</dbReference>
<dbReference type="PANTHER" id="PTHR24326">
    <property type="entry name" value="HOMEOBOX-LEUCINE ZIPPER PROTEIN"/>
    <property type="match status" value="1"/>
</dbReference>
<evidence type="ECO:0000256" key="6">
    <source>
        <dbReference type="ARBA" id="ARBA00023242"/>
    </source>
</evidence>
<dbReference type="SUPFAM" id="SSF46689">
    <property type="entry name" value="Homeodomain-like"/>
    <property type="match status" value="1"/>
</dbReference>
<dbReference type="InterPro" id="IPR045224">
    <property type="entry name" value="HDZip_class_I_plant"/>
</dbReference>